<protein>
    <recommendedName>
        <fullName evidence="3">PiggyBac transposable element-derived protein domain-containing protein</fullName>
    </recommendedName>
</protein>
<evidence type="ECO:0008006" key="3">
    <source>
        <dbReference type="Google" id="ProtNLM"/>
    </source>
</evidence>
<proteinExistence type="predicted"/>
<dbReference type="Proteomes" id="UP000028045">
    <property type="component" value="Unassembled WGS sequence"/>
</dbReference>
<evidence type="ECO:0000313" key="1">
    <source>
        <dbReference type="EMBL" id="KEY73255.1"/>
    </source>
</evidence>
<dbReference type="HOGENOM" id="CLU_3207905_0_0_1"/>
<dbReference type="EMBL" id="KL647854">
    <property type="protein sequence ID" value="KEY73255.1"/>
    <property type="molecule type" value="Genomic_DNA"/>
</dbReference>
<dbReference type="AlphaFoldDB" id="A0A084B6S6"/>
<sequence>MEIAVRLIEIGSIIGIDEGIIGFKGRSRPKLLEDIFYSGISISPA</sequence>
<keyword evidence="2" id="KW-1185">Reference proteome</keyword>
<name>A0A084B6S6_STACB</name>
<evidence type="ECO:0000313" key="2">
    <source>
        <dbReference type="Proteomes" id="UP000028045"/>
    </source>
</evidence>
<accession>A0A084B6S6</accession>
<gene>
    <name evidence="1" type="ORF">S7711_11628</name>
</gene>
<reference evidence="1 2" key="1">
    <citation type="journal article" date="2014" name="BMC Genomics">
        <title>Comparative genome sequencing reveals chemotype-specific gene clusters in the toxigenic black mold Stachybotrys.</title>
        <authorList>
            <person name="Semeiks J."/>
            <person name="Borek D."/>
            <person name="Otwinowski Z."/>
            <person name="Grishin N.V."/>
        </authorList>
    </citation>
    <scope>NUCLEOTIDE SEQUENCE [LARGE SCALE GENOMIC DNA]</scope>
    <source>
        <strain evidence="2">CBS 109288 / IBT 7711</strain>
    </source>
</reference>
<organism evidence="1 2">
    <name type="scientific">Stachybotrys chartarum (strain CBS 109288 / IBT 7711)</name>
    <name type="common">Toxic black mold</name>
    <name type="synonym">Stilbospora chartarum</name>
    <dbReference type="NCBI Taxonomy" id="1280523"/>
    <lineage>
        <taxon>Eukaryota</taxon>
        <taxon>Fungi</taxon>
        <taxon>Dikarya</taxon>
        <taxon>Ascomycota</taxon>
        <taxon>Pezizomycotina</taxon>
        <taxon>Sordariomycetes</taxon>
        <taxon>Hypocreomycetidae</taxon>
        <taxon>Hypocreales</taxon>
        <taxon>Stachybotryaceae</taxon>
        <taxon>Stachybotrys</taxon>
    </lineage>
</organism>